<dbReference type="InterPro" id="IPR032750">
    <property type="entry name" value="TnsD_C"/>
</dbReference>
<gene>
    <name evidence="4" type="ORF">CLMAG_02680</name>
</gene>
<keyword evidence="5" id="KW-1185">Reference proteome</keyword>
<name>A0A162TZ77_9CLOT</name>
<evidence type="ECO:0000313" key="5">
    <source>
        <dbReference type="Proteomes" id="UP000076603"/>
    </source>
</evidence>
<dbReference type="PATRIC" id="fig|1121326.3.peg.244"/>
<keyword evidence="1" id="KW-0175">Coiled coil</keyword>
<dbReference type="OrthoDB" id="470139at2"/>
<feature type="coiled-coil region" evidence="1">
    <location>
        <begin position="438"/>
        <end position="465"/>
    </location>
</feature>
<feature type="domain" description="TniQ" evidence="2">
    <location>
        <begin position="4"/>
        <end position="159"/>
    </location>
</feature>
<sequence>MFNIVLEPYPDEIFYSWIARLCKINLSSNNLNLSSEMFGKSYINPSILYPTNLNSFISHPAIQSIYKKETVGVLIKEHTLVPFFTFFMRNEDINTLYKAIRGELRIKIDNLLGISKDASNTREIRFCDECVEEDKLKYGESYIHRFHQIPGNHVCLRHMKMLNRVSILSKSNKNKFLCLDDILDEAEGEDNISLTQEMINLAIDMKYIVSEDFVSFNLIKIIEKYDNALKLKGYKSAKGLVFGNKLTEDLKRYYSIDFLSKLDCNLNYYNRCNWINDITRNKKAVHPAKHLLFIRFLFGSVERLMHFENKYEPFGNGPWPCMNPIASHYKENVISECIVYKNRHTGKANGKFICKCGFIYTRKETDDYERDKYEISQYVEVGEQWNNKLKELLMQEKPSILKIARIMKCNESTIVRHAVKLGFKHKINRKLESNEYNLKSQTFLIEKYRNRIKEYINENPDKSRNEILKNESTAYKYLLKYDKEWMYNNLNITVKSSSCGFNYDKRDKEISKKIKVAIDYLLHLIPPIQITLASISRQIDYHMLGNKAFINKLPLTKRILEENVESKEEFRLRKNKYIAVKLLKSGVNPNFTNIARHTSINKEEYTQLKLYIDSIDIEI</sequence>
<comment type="caution">
    <text evidence="4">The sequence shown here is derived from an EMBL/GenBank/DDBJ whole genome shotgun (WGS) entry which is preliminary data.</text>
</comment>
<evidence type="ECO:0000259" key="3">
    <source>
        <dbReference type="Pfam" id="PF15978"/>
    </source>
</evidence>
<dbReference type="RefSeq" id="WP_066616820.1">
    <property type="nucleotide sequence ID" value="NZ_FQXL01000017.1"/>
</dbReference>
<organism evidence="4 5">
    <name type="scientific">Clostridium magnum DSM 2767</name>
    <dbReference type="NCBI Taxonomy" id="1121326"/>
    <lineage>
        <taxon>Bacteria</taxon>
        <taxon>Bacillati</taxon>
        <taxon>Bacillota</taxon>
        <taxon>Clostridia</taxon>
        <taxon>Eubacteriales</taxon>
        <taxon>Clostridiaceae</taxon>
        <taxon>Clostridium</taxon>
    </lineage>
</organism>
<dbReference type="STRING" id="1121326.CLMAG_02680"/>
<dbReference type="InterPro" id="IPR009492">
    <property type="entry name" value="TniQ"/>
</dbReference>
<evidence type="ECO:0000259" key="2">
    <source>
        <dbReference type="Pfam" id="PF06527"/>
    </source>
</evidence>
<dbReference type="Pfam" id="PF06527">
    <property type="entry name" value="TniQ"/>
    <property type="match status" value="1"/>
</dbReference>
<accession>A0A162TZ77</accession>
<dbReference type="EMBL" id="LWAE01000001">
    <property type="protein sequence ID" value="KZL93245.1"/>
    <property type="molecule type" value="Genomic_DNA"/>
</dbReference>
<protein>
    <submittedName>
        <fullName evidence="4">Uncharacterized protein</fullName>
    </submittedName>
</protein>
<dbReference type="AlphaFoldDB" id="A0A162TZ77"/>
<evidence type="ECO:0000256" key="1">
    <source>
        <dbReference type="SAM" id="Coils"/>
    </source>
</evidence>
<evidence type="ECO:0000313" key="4">
    <source>
        <dbReference type="EMBL" id="KZL93245.1"/>
    </source>
</evidence>
<dbReference type="Proteomes" id="UP000076603">
    <property type="component" value="Unassembled WGS sequence"/>
</dbReference>
<reference evidence="4 5" key="1">
    <citation type="submission" date="2016-04" db="EMBL/GenBank/DDBJ databases">
        <title>Genome sequence of Clostridium magnum DSM 2767.</title>
        <authorList>
            <person name="Poehlein A."/>
            <person name="Uhlig R."/>
            <person name="Fischer R."/>
            <person name="Bahl H."/>
            <person name="Daniel R."/>
        </authorList>
    </citation>
    <scope>NUCLEOTIDE SEQUENCE [LARGE SCALE GENOMIC DNA]</scope>
    <source>
        <strain evidence="4 5">DSM 2767</strain>
    </source>
</reference>
<dbReference type="Pfam" id="PF15978">
    <property type="entry name" value="TnsD"/>
    <property type="match status" value="1"/>
</dbReference>
<proteinExistence type="predicted"/>
<feature type="domain" description="Transposon Tn7 transposition protein TnsD C-terminal" evidence="3">
    <location>
        <begin position="202"/>
        <end position="560"/>
    </location>
</feature>